<dbReference type="RefSeq" id="WP_113887205.1">
    <property type="nucleotide sequence ID" value="NZ_QNRK01000001.1"/>
</dbReference>
<reference evidence="13 14" key="1">
    <citation type="submission" date="2018-06" db="EMBL/GenBank/DDBJ databases">
        <title>Genomic Encyclopedia of Type Strains, Phase IV (KMG-IV): sequencing the most valuable type-strain genomes for metagenomic binning, comparative biology and taxonomic classification.</title>
        <authorList>
            <person name="Goeker M."/>
        </authorList>
    </citation>
    <scope>NUCLEOTIDE SEQUENCE [LARGE SCALE GENOMIC DNA]</scope>
    <source>
        <strain evidence="13 14">DSM 24875</strain>
    </source>
</reference>
<dbReference type="PANTHER" id="PTHR10196">
    <property type="entry name" value="SUGAR KINASE"/>
    <property type="match status" value="1"/>
</dbReference>
<evidence type="ECO:0000256" key="3">
    <source>
        <dbReference type="ARBA" id="ARBA00022679"/>
    </source>
</evidence>
<dbReference type="InterPro" id="IPR018484">
    <property type="entry name" value="FGGY_N"/>
</dbReference>
<evidence type="ECO:0000256" key="9">
    <source>
        <dbReference type="HAMAP-Rule" id="MF_00186"/>
    </source>
</evidence>
<dbReference type="GO" id="GO:0004370">
    <property type="term" value="F:glycerol kinase activity"/>
    <property type="evidence" value="ECO:0007669"/>
    <property type="project" value="UniProtKB-UniRule"/>
</dbReference>
<dbReference type="OrthoDB" id="9805576at2"/>
<evidence type="ECO:0000256" key="4">
    <source>
        <dbReference type="ARBA" id="ARBA00022741"/>
    </source>
</evidence>
<feature type="binding site" evidence="9">
    <location>
        <position position="313"/>
    </location>
    <ligand>
        <name>ATP</name>
        <dbReference type="ChEBI" id="CHEBI:30616"/>
    </ligand>
</feature>
<feature type="binding site" evidence="9">
    <location>
        <position position="83"/>
    </location>
    <ligand>
        <name>glycerol</name>
        <dbReference type="ChEBI" id="CHEBI:17754"/>
    </ligand>
</feature>
<feature type="binding site" evidence="9">
    <location>
        <position position="407"/>
    </location>
    <ligand>
        <name>ADP</name>
        <dbReference type="ChEBI" id="CHEBI:456216"/>
    </ligand>
</feature>
<feature type="domain" description="Carbohydrate kinase FGGY N-terminal" evidence="11">
    <location>
        <begin position="6"/>
        <end position="251"/>
    </location>
</feature>
<sequence length="497" mass="54193">MTKRFVMAFDEGTTSARAVIFDRQGQVVSVGQQEIRQIYPQPGWVEHDPVEIWTKQLAVAREAIRKAGISPSDLAAIGITCQRETTVIWDRATGEPIYNAVVWQDRRTAGLCDSLTARGLAPYVAENTGLVIDAYFSGSKVQWLLGNIPGARERAERGELAFGTIDTWLIWNLTGGRAHVTDYTNASRTMLFNIRTLTWDERMLEALSVPTALLPEVRNSSEVYGVTDRALFDVEIPVAAAVGDQQGALFGQACFSKGMAKCTFGTAAALMMNTGDQPIVPDRGLISTIAVGVDNKVQYAIEGVLFITGAAVQWLRDELQIIKSSSEAAVTTPDTNGVYFVPAFIGLSAPLWDPYARGAIVGLTRGANRSHIIRATLEATSYQIRDVVEAMQAVAGIDVEGLKVDGGACVNDFLMQFTSDILGAPVLRPRVVESTARGAAFLAGIATGVWSGREELADAFELERRFEPAMDRGKADTLYRGWSRAVERSRDWVERCS</sequence>
<feature type="binding site" evidence="9">
    <location>
        <position position="266"/>
    </location>
    <ligand>
        <name>ADP</name>
        <dbReference type="ChEBI" id="CHEBI:456216"/>
    </ligand>
</feature>
<dbReference type="Pfam" id="PF00370">
    <property type="entry name" value="FGGY_N"/>
    <property type="match status" value="1"/>
</dbReference>
<keyword evidence="4 9" id="KW-0547">Nucleotide-binding</keyword>
<gene>
    <name evidence="9" type="primary">glpK</name>
    <name evidence="13" type="ORF">DFR50_10173</name>
</gene>
<dbReference type="FunFam" id="3.30.420.40:FF:000008">
    <property type="entry name" value="Glycerol kinase"/>
    <property type="match status" value="1"/>
</dbReference>
<evidence type="ECO:0000256" key="7">
    <source>
        <dbReference type="ARBA" id="ARBA00022840"/>
    </source>
</evidence>
<evidence type="ECO:0000313" key="14">
    <source>
        <dbReference type="Proteomes" id="UP000253529"/>
    </source>
</evidence>
<dbReference type="SUPFAM" id="SSF53067">
    <property type="entry name" value="Actin-like ATPase domain"/>
    <property type="match status" value="2"/>
</dbReference>
<feature type="binding site" evidence="9">
    <location>
        <position position="266"/>
    </location>
    <ligand>
        <name>ATP</name>
        <dbReference type="ChEBI" id="CHEBI:30616"/>
    </ligand>
</feature>
<protein>
    <recommendedName>
        <fullName evidence="9">Glycerol kinase</fullName>
        <ecNumber evidence="9">2.7.1.30</ecNumber>
    </recommendedName>
    <alternativeName>
        <fullName evidence="9">ATP:glycerol 3-phosphotransferase</fullName>
    </alternativeName>
    <alternativeName>
        <fullName evidence="9">Glycerokinase</fullName>
        <shortName evidence="9">GK</shortName>
    </alternativeName>
</protein>
<dbReference type="GO" id="GO:0006072">
    <property type="term" value="P:glycerol-3-phosphate metabolic process"/>
    <property type="evidence" value="ECO:0007669"/>
    <property type="project" value="InterPro"/>
</dbReference>
<evidence type="ECO:0000256" key="10">
    <source>
        <dbReference type="RuleBase" id="RU003733"/>
    </source>
</evidence>
<keyword evidence="3 9" id="KW-0808">Transferase</keyword>
<comment type="similarity">
    <text evidence="2 9 10">Belongs to the FGGY kinase family.</text>
</comment>
<dbReference type="Gene3D" id="3.30.420.40">
    <property type="match status" value="2"/>
</dbReference>
<evidence type="ECO:0000256" key="1">
    <source>
        <dbReference type="ARBA" id="ARBA00005190"/>
    </source>
</evidence>
<feature type="domain" description="Carbohydrate kinase FGGY C-terminal" evidence="12">
    <location>
        <begin position="260"/>
        <end position="446"/>
    </location>
</feature>
<feature type="binding site" evidence="9">
    <location>
        <position position="15"/>
    </location>
    <ligand>
        <name>ATP</name>
        <dbReference type="ChEBI" id="CHEBI:30616"/>
    </ligand>
</feature>
<dbReference type="Pfam" id="PF02782">
    <property type="entry name" value="FGGY_C"/>
    <property type="match status" value="1"/>
</dbReference>
<dbReference type="Proteomes" id="UP000253529">
    <property type="component" value="Unassembled WGS sequence"/>
</dbReference>
<dbReference type="GO" id="GO:0019563">
    <property type="term" value="P:glycerol catabolic process"/>
    <property type="evidence" value="ECO:0007669"/>
    <property type="project" value="UniProtKB-UniRule"/>
</dbReference>
<feature type="binding site" evidence="9">
    <location>
        <position position="13"/>
    </location>
    <ligand>
        <name>ATP</name>
        <dbReference type="ChEBI" id="CHEBI:30616"/>
    </ligand>
</feature>
<feature type="binding site" evidence="9">
    <location>
        <position position="84"/>
    </location>
    <ligand>
        <name>sn-glycerol 3-phosphate</name>
        <dbReference type="ChEBI" id="CHEBI:57597"/>
    </ligand>
</feature>
<dbReference type="AlphaFoldDB" id="A0A366FUD7"/>
<dbReference type="CDD" id="cd07769">
    <property type="entry name" value="ASKHA_NBD_FGGY_GK"/>
    <property type="match status" value="1"/>
</dbReference>
<dbReference type="PROSITE" id="PS00445">
    <property type="entry name" value="FGGY_KINASES_2"/>
    <property type="match status" value="1"/>
</dbReference>
<feature type="binding site" evidence="9">
    <location>
        <position position="13"/>
    </location>
    <ligand>
        <name>sn-glycerol 3-phosphate</name>
        <dbReference type="ChEBI" id="CHEBI:57597"/>
    </ligand>
</feature>
<feature type="binding site" evidence="9">
    <location>
        <position position="411"/>
    </location>
    <ligand>
        <name>ADP</name>
        <dbReference type="ChEBI" id="CHEBI:456216"/>
    </ligand>
</feature>
<dbReference type="InterPro" id="IPR018483">
    <property type="entry name" value="Carb_kinase_FGGY_CS"/>
</dbReference>
<dbReference type="GO" id="GO:0005524">
    <property type="term" value="F:ATP binding"/>
    <property type="evidence" value="ECO:0007669"/>
    <property type="project" value="UniProtKB-UniRule"/>
</dbReference>
<feature type="binding site" evidence="9">
    <location>
        <position position="245"/>
    </location>
    <ligand>
        <name>glycerol</name>
        <dbReference type="ChEBI" id="CHEBI:17754"/>
    </ligand>
</feature>
<dbReference type="InterPro" id="IPR000577">
    <property type="entry name" value="Carb_kinase_FGGY"/>
</dbReference>
<dbReference type="InterPro" id="IPR018485">
    <property type="entry name" value="FGGY_C"/>
</dbReference>
<feature type="binding site" evidence="9">
    <location>
        <position position="84"/>
    </location>
    <ligand>
        <name>glycerol</name>
        <dbReference type="ChEBI" id="CHEBI:17754"/>
    </ligand>
</feature>
<evidence type="ECO:0000256" key="2">
    <source>
        <dbReference type="ARBA" id="ARBA00009156"/>
    </source>
</evidence>
<comment type="function">
    <text evidence="9">Key enzyme in the regulation of glycerol uptake and metabolism. Catalyzes the phosphorylation of glycerol to yield sn-glycerol 3-phosphate.</text>
</comment>
<feature type="binding site" evidence="9">
    <location>
        <position position="244"/>
    </location>
    <ligand>
        <name>glycerol</name>
        <dbReference type="ChEBI" id="CHEBI:17754"/>
    </ligand>
</feature>
<comment type="caution">
    <text evidence="13">The sequence shown here is derived from an EMBL/GenBank/DDBJ whole genome shotgun (WGS) entry which is preliminary data.</text>
</comment>
<keyword evidence="5 9" id="KW-0418">Kinase</keyword>
<dbReference type="PANTHER" id="PTHR10196:SF69">
    <property type="entry name" value="GLYCEROL KINASE"/>
    <property type="match status" value="1"/>
</dbReference>
<dbReference type="UniPathway" id="UPA00618">
    <property type="reaction ID" value="UER00672"/>
</dbReference>
<feature type="binding site" evidence="9">
    <location>
        <position position="309"/>
    </location>
    <ligand>
        <name>ATP</name>
        <dbReference type="ChEBI" id="CHEBI:30616"/>
    </ligand>
</feature>
<dbReference type="NCBIfam" id="NF000756">
    <property type="entry name" value="PRK00047.1"/>
    <property type="match status" value="1"/>
</dbReference>
<feature type="binding site" evidence="9">
    <location>
        <position position="83"/>
    </location>
    <ligand>
        <name>sn-glycerol 3-phosphate</name>
        <dbReference type="ChEBI" id="CHEBI:57597"/>
    </ligand>
</feature>
<dbReference type="PIRSF" id="PIRSF000538">
    <property type="entry name" value="GlpK"/>
    <property type="match status" value="1"/>
</dbReference>
<evidence type="ECO:0000256" key="6">
    <source>
        <dbReference type="ARBA" id="ARBA00022798"/>
    </source>
</evidence>
<feature type="binding site" evidence="9">
    <location>
        <position position="407"/>
    </location>
    <ligand>
        <name>ATP</name>
        <dbReference type="ChEBI" id="CHEBI:30616"/>
    </ligand>
</feature>
<keyword evidence="6 9" id="KW-0319">Glycerol metabolism</keyword>
<evidence type="ECO:0000313" key="13">
    <source>
        <dbReference type="EMBL" id="RBP18131.1"/>
    </source>
</evidence>
<evidence type="ECO:0000259" key="12">
    <source>
        <dbReference type="Pfam" id="PF02782"/>
    </source>
</evidence>
<dbReference type="FunFam" id="3.30.420.40:FF:000007">
    <property type="entry name" value="Glycerol kinase"/>
    <property type="match status" value="1"/>
</dbReference>
<dbReference type="InterPro" id="IPR043129">
    <property type="entry name" value="ATPase_NBD"/>
</dbReference>
<dbReference type="NCBIfam" id="TIGR01311">
    <property type="entry name" value="glycerol_kin"/>
    <property type="match status" value="1"/>
</dbReference>
<feature type="binding site" evidence="9">
    <location>
        <position position="309"/>
    </location>
    <ligand>
        <name>ADP</name>
        <dbReference type="ChEBI" id="CHEBI:456216"/>
    </ligand>
</feature>
<accession>A0A366FUD7</accession>
<comment type="catalytic activity">
    <reaction evidence="8 9">
        <text>glycerol + ATP = sn-glycerol 3-phosphate + ADP + H(+)</text>
        <dbReference type="Rhea" id="RHEA:21644"/>
        <dbReference type="ChEBI" id="CHEBI:15378"/>
        <dbReference type="ChEBI" id="CHEBI:17754"/>
        <dbReference type="ChEBI" id="CHEBI:30616"/>
        <dbReference type="ChEBI" id="CHEBI:57597"/>
        <dbReference type="ChEBI" id="CHEBI:456216"/>
        <dbReference type="EC" id="2.7.1.30"/>
    </reaction>
</comment>
<keyword evidence="7 9" id="KW-0067">ATP-binding</keyword>
<evidence type="ECO:0000256" key="5">
    <source>
        <dbReference type="ARBA" id="ARBA00022777"/>
    </source>
</evidence>
<feature type="binding site" evidence="9">
    <location>
        <position position="135"/>
    </location>
    <ligand>
        <name>sn-glycerol 3-phosphate</name>
        <dbReference type="ChEBI" id="CHEBI:57597"/>
    </ligand>
</feature>
<organism evidence="13 14">
    <name type="scientific">Roseiarcus fermentans</name>
    <dbReference type="NCBI Taxonomy" id="1473586"/>
    <lineage>
        <taxon>Bacteria</taxon>
        <taxon>Pseudomonadati</taxon>
        <taxon>Pseudomonadota</taxon>
        <taxon>Alphaproteobacteria</taxon>
        <taxon>Hyphomicrobiales</taxon>
        <taxon>Roseiarcaceae</taxon>
        <taxon>Roseiarcus</taxon>
    </lineage>
</organism>
<dbReference type="EMBL" id="QNRK01000001">
    <property type="protein sequence ID" value="RBP18131.1"/>
    <property type="molecule type" value="Genomic_DNA"/>
</dbReference>
<feature type="binding site" evidence="9">
    <location>
        <position position="135"/>
    </location>
    <ligand>
        <name>glycerol</name>
        <dbReference type="ChEBI" id="CHEBI:17754"/>
    </ligand>
</feature>
<feature type="binding site" evidence="9">
    <location>
        <position position="17"/>
    </location>
    <ligand>
        <name>ADP</name>
        <dbReference type="ChEBI" id="CHEBI:456216"/>
    </ligand>
</feature>
<feature type="binding site" evidence="9">
    <location>
        <position position="244"/>
    </location>
    <ligand>
        <name>sn-glycerol 3-phosphate</name>
        <dbReference type="ChEBI" id="CHEBI:57597"/>
    </ligand>
</feature>
<dbReference type="EC" id="2.7.1.30" evidence="9"/>
<feature type="binding site" evidence="9">
    <location>
        <position position="14"/>
    </location>
    <ligand>
        <name>ATP</name>
        <dbReference type="ChEBI" id="CHEBI:30616"/>
    </ligand>
</feature>
<feature type="binding site" evidence="9">
    <location>
        <position position="13"/>
    </location>
    <ligand>
        <name>ADP</name>
        <dbReference type="ChEBI" id="CHEBI:456216"/>
    </ligand>
</feature>
<keyword evidence="14" id="KW-1185">Reference proteome</keyword>
<proteinExistence type="inferred from homology"/>
<comment type="pathway">
    <text evidence="1 9">Polyol metabolism; glycerol degradation via glycerol kinase pathway; sn-glycerol 3-phosphate from glycerol: step 1/1.</text>
</comment>
<evidence type="ECO:0000259" key="11">
    <source>
        <dbReference type="Pfam" id="PF00370"/>
    </source>
</evidence>
<evidence type="ECO:0000256" key="8">
    <source>
        <dbReference type="ARBA" id="ARBA00052101"/>
    </source>
</evidence>
<dbReference type="GO" id="GO:0005829">
    <property type="term" value="C:cytosol"/>
    <property type="evidence" value="ECO:0007669"/>
    <property type="project" value="TreeGrafter"/>
</dbReference>
<dbReference type="InterPro" id="IPR005999">
    <property type="entry name" value="Glycerol_kin"/>
</dbReference>
<name>A0A366FUD7_9HYPH</name>
<comment type="activity regulation">
    <text evidence="9">Inhibited by fructose 1,6-bisphosphate (FBP).</text>
</comment>
<dbReference type="HAMAP" id="MF_00186">
    <property type="entry name" value="Glycerol_kin"/>
    <property type="match status" value="1"/>
</dbReference>